<evidence type="ECO:0000313" key="3">
    <source>
        <dbReference type="Proteomes" id="UP001359559"/>
    </source>
</evidence>
<dbReference type="EMBL" id="JAYKXN010000004">
    <property type="protein sequence ID" value="KAK7292578.1"/>
    <property type="molecule type" value="Genomic_DNA"/>
</dbReference>
<dbReference type="PANTHER" id="PTHR33623">
    <property type="entry name" value="OS04G0572500 PROTEIN"/>
    <property type="match status" value="1"/>
</dbReference>
<accession>A0AAN9PBE7</accession>
<gene>
    <name evidence="2" type="ORF">RJT34_15429</name>
</gene>
<name>A0AAN9PBE7_CLITE</name>
<organism evidence="2 3">
    <name type="scientific">Clitoria ternatea</name>
    <name type="common">Butterfly pea</name>
    <dbReference type="NCBI Taxonomy" id="43366"/>
    <lineage>
        <taxon>Eukaryota</taxon>
        <taxon>Viridiplantae</taxon>
        <taxon>Streptophyta</taxon>
        <taxon>Embryophyta</taxon>
        <taxon>Tracheophyta</taxon>
        <taxon>Spermatophyta</taxon>
        <taxon>Magnoliopsida</taxon>
        <taxon>eudicotyledons</taxon>
        <taxon>Gunneridae</taxon>
        <taxon>Pentapetalae</taxon>
        <taxon>rosids</taxon>
        <taxon>fabids</taxon>
        <taxon>Fabales</taxon>
        <taxon>Fabaceae</taxon>
        <taxon>Papilionoideae</taxon>
        <taxon>50 kb inversion clade</taxon>
        <taxon>NPAAA clade</taxon>
        <taxon>indigoferoid/millettioid clade</taxon>
        <taxon>Phaseoleae</taxon>
        <taxon>Clitoria</taxon>
    </lineage>
</organism>
<feature type="region of interest" description="Disordered" evidence="1">
    <location>
        <begin position="96"/>
        <end position="119"/>
    </location>
</feature>
<dbReference type="PANTHER" id="PTHR33623:SF17">
    <property type="entry name" value="DUF4378 DOMAIN-CONTAINING PROTEIN"/>
    <property type="match status" value="1"/>
</dbReference>
<dbReference type="Proteomes" id="UP001359559">
    <property type="component" value="Unassembled WGS sequence"/>
</dbReference>
<sequence length="427" mass="48857">MSMEQKRLLTYYSMERRPRMLKDFLSENNLNSCSSSTGFKSLPRKLPNNNTRSLIQLELKSSSSSSTFQTLINTIRSISFFTSAIKPPSVLSLPRSLSRKLSSSRKRRNNNNNNKRGNEIIRTVKIKDIIRWKSFRDINHEDHQQRQQHISLPPPSPLGFHAVASATTTTATTTATCSSSGSSWSESDFFTSSWEARHDNVEAGKKSFPFSPLVVGEDSVPTEDEQHSPVSVLQVGEDEFSLFDQSLANIERRKQKFMQTVQEFESLVNLDLANLDKCLSLDYNSGYGEDYEEEEDDDGNNEVEEHDWIEEKAKQLLHCVKASGSVQSCKDNLDKLLLDFFRKELIGSGNQNKNDEEFEREIMRVAEDWINGSFAYDIGHVNKDSYIKDMDKRGQWSRFEEEQEELAFEIETAILHSLVFDLLDLDG</sequence>
<dbReference type="AlphaFoldDB" id="A0AAN9PBE7"/>
<proteinExistence type="predicted"/>
<evidence type="ECO:0000313" key="2">
    <source>
        <dbReference type="EMBL" id="KAK7292578.1"/>
    </source>
</evidence>
<reference evidence="2 3" key="1">
    <citation type="submission" date="2024-01" db="EMBL/GenBank/DDBJ databases">
        <title>The genomes of 5 underutilized Papilionoideae crops provide insights into root nodulation and disease resistance.</title>
        <authorList>
            <person name="Yuan L."/>
        </authorList>
    </citation>
    <scope>NUCLEOTIDE SEQUENCE [LARGE SCALE GENOMIC DNA]</scope>
    <source>
        <strain evidence="2">LY-2023</strain>
        <tissue evidence="2">Leaf</tissue>
    </source>
</reference>
<keyword evidence="3" id="KW-1185">Reference proteome</keyword>
<comment type="caution">
    <text evidence="2">The sequence shown here is derived from an EMBL/GenBank/DDBJ whole genome shotgun (WGS) entry which is preliminary data.</text>
</comment>
<evidence type="ECO:0000256" key="1">
    <source>
        <dbReference type="SAM" id="MobiDB-lite"/>
    </source>
</evidence>
<evidence type="ECO:0008006" key="4">
    <source>
        <dbReference type="Google" id="ProtNLM"/>
    </source>
</evidence>
<protein>
    <recommendedName>
        <fullName evidence="4">DUF4378 domain-containing protein</fullName>
    </recommendedName>
</protein>